<protein>
    <recommendedName>
        <fullName evidence="3">Lytic transglycosylase domain-containing protein</fullName>
    </recommendedName>
</protein>
<evidence type="ECO:0000313" key="2">
    <source>
        <dbReference type="Proteomes" id="UP000581087"/>
    </source>
</evidence>
<gene>
    <name evidence="1" type="ORF">BJ972_000800</name>
</gene>
<dbReference type="InterPro" id="IPR023346">
    <property type="entry name" value="Lysozyme-like_dom_sf"/>
</dbReference>
<dbReference type="EMBL" id="JACCBI010000001">
    <property type="protein sequence ID" value="NYD66281.1"/>
    <property type="molecule type" value="Genomic_DNA"/>
</dbReference>
<dbReference type="InterPro" id="IPR009148">
    <property type="entry name" value="PcsB-like"/>
</dbReference>
<accession>A0A852SFD7</accession>
<name>A0A852SFD7_9MICO</name>
<comment type="caution">
    <text evidence="1">The sequence shown here is derived from an EMBL/GenBank/DDBJ whole genome shotgun (WGS) entry which is preliminary data.</text>
</comment>
<dbReference type="SUPFAM" id="SSF53955">
    <property type="entry name" value="Lysozyme-like"/>
    <property type="match status" value="1"/>
</dbReference>
<evidence type="ECO:0000313" key="1">
    <source>
        <dbReference type="EMBL" id="NYD66281.1"/>
    </source>
</evidence>
<dbReference type="PRINTS" id="PR01852">
    <property type="entry name" value="SIBAPROTEIN"/>
</dbReference>
<dbReference type="Gene3D" id="1.10.530.10">
    <property type="match status" value="1"/>
</dbReference>
<proteinExistence type="predicted"/>
<dbReference type="RefSeq" id="WP_241830787.1">
    <property type="nucleotide sequence ID" value="NZ_JACCBI010000001.1"/>
</dbReference>
<dbReference type="AlphaFoldDB" id="A0A852SFD7"/>
<organism evidence="1 2">
    <name type="scientific">Agromyces atrinae</name>
    <dbReference type="NCBI Taxonomy" id="592376"/>
    <lineage>
        <taxon>Bacteria</taxon>
        <taxon>Bacillati</taxon>
        <taxon>Actinomycetota</taxon>
        <taxon>Actinomycetes</taxon>
        <taxon>Micrococcales</taxon>
        <taxon>Microbacteriaceae</taxon>
        <taxon>Agromyces</taxon>
    </lineage>
</organism>
<dbReference type="Proteomes" id="UP000581087">
    <property type="component" value="Unassembled WGS sequence"/>
</dbReference>
<sequence length="271" mass="27226">MRDSILAAGAIVTIGALAGTGFVIQSAVTAQNERIAETAALTNSRGLDAEHLQHASTVLDARAAQKAEITLADASAAIAAAAGKTDAAALETTVASLAQHDLLAPKRIFLLSEQAAEQAAAVKAATAEADRIAAEAAAAAAAEAAAAEAAAAEAAASASVGASRPTAPSNPSEAQAIARDMMAANYGWGDDQFGCLVALWNKESGWNVNAYNSSSGATGIPQALPGNKMASAGADWQTNPATQIAWGLGYIANRHGSPCGAWEHSESSGWY</sequence>
<evidence type="ECO:0008006" key="3">
    <source>
        <dbReference type="Google" id="ProtNLM"/>
    </source>
</evidence>
<reference evidence="1 2" key="1">
    <citation type="submission" date="2020-07" db="EMBL/GenBank/DDBJ databases">
        <title>Sequencing the genomes of 1000 actinobacteria strains.</title>
        <authorList>
            <person name="Klenk H.-P."/>
        </authorList>
    </citation>
    <scope>NUCLEOTIDE SEQUENCE [LARGE SCALE GENOMIC DNA]</scope>
    <source>
        <strain evidence="1 2">DSM 23870</strain>
    </source>
</reference>